<accession>D4F9F8</accession>
<gene>
    <name evidence="1" type="ORF">EDWATA_03416</name>
</gene>
<dbReference type="Proteomes" id="UP000003692">
    <property type="component" value="Unassembled WGS sequence"/>
</dbReference>
<evidence type="ECO:0000313" key="2">
    <source>
        <dbReference type="Proteomes" id="UP000003692"/>
    </source>
</evidence>
<reference evidence="1 2" key="1">
    <citation type="submission" date="2010-02" db="EMBL/GenBank/DDBJ databases">
        <authorList>
            <person name="Weinstock G."/>
            <person name="Sodergren E."/>
            <person name="Clifton S."/>
            <person name="Fulton L."/>
            <person name="Fulton B."/>
            <person name="Courtney L."/>
            <person name="Fronick C."/>
            <person name="Harrison M."/>
            <person name="Strong C."/>
            <person name="Farmer C."/>
            <person name="Delahaunty K."/>
            <person name="Markovic C."/>
            <person name="Hall O."/>
            <person name="Minx P."/>
            <person name="Tomlinson C."/>
            <person name="Mitreva M."/>
            <person name="Nelson J."/>
            <person name="Hou S."/>
            <person name="Wollam A."/>
            <person name="Pepin K.H."/>
            <person name="Johnson M."/>
            <person name="Bhonagiri V."/>
            <person name="Zhang X."/>
            <person name="Suruliraj S."/>
            <person name="Warren W."/>
            <person name="Chinwalla A."/>
            <person name="Mardis E.R."/>
            <person name="Wilson R.K."/>
        </authorList>
    </citation>
    <scope>NUCLEOTIDE SEQUENCE [LARGE SCALE GENOMIC DNA]</scope>
    <source>
        <strain evidence="1 2">ATCC 23685</strain>
    </source>
</reference>
<dbReference type="AlphaFoldDB" id="D4F9F8"/>
<dbReference type="EMBL" id="ADGK01000274">
    <property type="protein sequence ID" value="EFE21606.1"/>
    <property type="molecule type" value="Genomic_DNA"/>
</dbReference>
<protein>
    <submittedName>
        <fullName evidence="1">Uncharacterized protein</fullName>
    </submittedName>
</protein>
<evidence type="ECO:0000313" key="1">
    <source>
        <dbReference type="EMBL" id="EFE21606.1"/>
    </source>
</evidence>
<sequence>MFDKEQIRAQNENRKTIKAHQCDQYHPSATHISYKLPYFFTQSVNLSLNFIKV</sequence>
<dbReference type="HOGENOM" id="CLU_3061087_0_0_6"/>
<organism evidence="1 2">
    <name type="scientific">Edwardsiella tarda ATCC 23685</name>
    <dbReference type="NCBI Taxonomy" id="500638"/>
    <lineage>
        <taxon>Bacteria</taxon>
        <taxon>Pseudomonadati</taxon>
        <taxon>Pseudomonadota</taxon>
        <taxon>Gammaproteobacteria</taxon>
        <taxon>Enterobacterales</taxon>
        <taxon>Hafniaceae</taxon>
        <taxon>Edwardsiella</taxon>
    </lineage>
</organism>
<name>D4F9F8_EDWTA</name>
<comment type="caution">
    <text evidence="1">The sequence shown here is derived from an EMBL/GenBank/DDBJ whole genome shotgun (WGS) entry which is preliminary data.</text>
</comment>
<proteinExistence type="predicted"/>